<proteinExistence type="predicted"/>
<evidence type="ECO:0000313" key="3">
    <source>
        <dbReference type="Proteomes" id="UP000521943"/>
    </source>
</evidence>
<evidence type="ECO:0000313" key="2">
    <source>
        <dbReference type="EMBL" id="KAF6744176.1"/>
    </source>
</evidence>
<dbReference type="Proteomes" id="UP000521943">
    <property type="component" value="Unassembled WGS sequence"/>
</dbReference>
<name>A0A8H6HDB5_9AGAR</name>
<gene>
    <name evidence="2" type="ORF">DFP72DRAFT_826268</name>
</gene>
<dbReference type="EMBL" id="JACGCI010000125">
    <property type="protein sequence ID" value="KAF6744176.1"/>
    <property type="molecule type" value="Genomic_DNA"/>
</dbReference>
<comment type="caution">
    <text evidence="2">The sequence shown here is derived from an EMBL/GenBank/DDBJ whole genome shotgun (WGS) entry which is preliminary data.</text>
</comment>
<protein>
    <recommendedName>
        <fullName evidence="1">DUF6570 domain-containing protein</fullName>
    </recommendedName>
</protein>
<sequence length="559" mass="61721">MAASIVRSTTSLGVAYQTVFRSSTPLVLIGGGSRSQIIRGLELERATAPPGEVLDLLYTQYVLVGYLPLNKINRQECAEQEHIVCQLPLDVVYPKLQVPELRDLCKIHCGISGTTRDPRKVILDRFASHICTAQCEASFAVLAPIVKSALKNAASLLDVESHDFANTFKILPLDVIRPILTQNQAALTDVGFRVQRIMREGAPELGAGALDFTLQNIPVNLLANYTSLAGIRTLANLHGMNLPSRWSKQAAVDALRIHRCDRCPSLHFLLSPVNSTKAPRTSKRGVWLDTDPEPLMWEANLEIPTGPYPPRPTTMHDIALAMKGYCADISPLAVEESGCSVCGQLCRRTDLTLFDVDAYDSTVLEELGCTRLERFGTGEGITDIKGPVRLETVKEMALANHLWLGEVPACLQGLTLGECAMISRIRYNRCVVRVAAGHAKMIANVIAFEHPSKKIYERLPMPQDELAEVLSVIYTGIEPPADDDLKRTPVLVRRDKVRTALEWLKLNHSDYADLSIDYDTLGEYPLEHVPIGILQKDMDHAQGNVLAAAKSLFDNDYEQ</sequence>
<dbReference type="InterPro" id="IPR046700">
    <property type="entry name" value="DUF6570"/>
</dbReference>
<feature type="domain" description="DUF6570" evidence="1">
    <location>
        <begin position="393"/>
        <end position="521"/>
    </location>
</feature>
<feature type="non-terminal residue" evidence="2">
    <location>
        <position position="559"/>
    </location>
</feature>
<organism evidence="2 3">
    <name type="scientific">Ephemerocybe angulata</name>
    <dbReference type="NCBI Taxonomy" id="980116"/>
    <lineage>
        <taxon>Eukaryota</taxon>
        <taxon>Fungi</taxon>
        <taxon>Dikarya</taxon>
        <taxon>Basidiomycota</taxon>
        <taxon>Agaricomycotina</taxon>
        <taxon>Agaricomycetes</taxon>
        <taxon>Agaricomycetidae</taxon>
        <taxon>Agaricales</taxon>
        <taxon>Agaricineae</taxon>
        <taxon>Psathyrellaceae</taxon>
        <taxon>Ephemerocybe</taxon>
    </lineage>
</organism>
<dbReference type="OrthoDB" id="3221862at2759"/>
<accession>A0A8H6HDB5</accession>
<dbReference type="Pfam" id="PF20209">
    <property type="entry name" value="DUF6570"/>
    <property type="match status" value="1"/>
</dbReference>
<evidence type="ECO:0000259" key="1">
    <source>
        <dbReference type="Pfam" id="PF20209"/>
    </source>
</evidence>
<dbReference type="AlphaFoldDB" id="A0A8H6HDB5"/>
<reference evidence="2 3" key="1">
    <citation type="submission" date="2020-07" db="EMBL/GenBank/DDBJ databases">
        <title>Comparative genomics of pyrophilous fungi reveals a link between fire events and developmental genes.</title>
        <authorList>
            <consortium name="DOE Joint Genome Institute"/>
            <person name="Steindorff A.S."/>
            <person name="Carver A."/>
            <person name="Calhoun S."/>
            <person name="Stillman K."/>
            <person name="Liu H."/>
            <person name="Lipzen A."/>
            <person name="Pangilinan J."/>
            <person name="Labutti K."/>
            <person name="Bruns T.D."/>
            <person name="Grigoriev I.V."/>
        </authorList>
    </citation>
    <scope>NUCLEOTIDE SEQUENCE [LARGE SCALE GENOMIC DNA]</scope>
    <source>
        <strain evidence="2 3">CBS 144469</strain>
    </source>
</reference>
<keyword evidence="3" id="KW-1185">Reference proteome</keyword>